<keyword evidence="3 7" id="KW-1133">Transmembrane helix</keyword>
<evidence type="ECO:0000256" key="7">
    <source>
        <dbReference type="SAM" id="Phobius"/>
    </source>
</evidence>
<protein>
    <submittedName>
        <fullName evidence="8">Putative membrane protein hemolysin III</fullName>
    </submittedName>
</protein>
<keyword evidence="9" id="KW-1185">Reference proteome</keyword>
<evidence type="ECO:0000256" key="1">
    <source>
        <dbReference type="ARBA" id="ARBA00004141"/>
    </source>
</evidence>
<name>A0A0K1PZG1_9BACT</name>
<proteinExistence type="predicted"/>
<reference evidence="8 9" key="1">
    <citation type="submission" date="2015-08" db="EMBL/GenBank/DDBJ databases">
        <authorList>
            <person name="Babu N.S."/>
            <person name="Beckwith C.J."/>
            <person name="Beseler K.G."/>
            <person name="Brison A."/>
            <person name="Carone J.V."/>
            <person name="Caskin T.P."/>
            <person name="Diamond M."/>
            <person name="Durham M.E."/>
            <person name="Foxe J.M."/>
            <person name="Go M."/>
            <person name="Henderson B.A."/>
            <person name="Jones I.B."/>
            <person name="McGettigan J.A."/>
            <person name="Micheletti S.J."/>
            <person name="Nasrallah M.E."/>
            <person name="Ortiz D."/>
            <person name="Piller C.R."/>
            <person name="Privatt S.R."/>
            <person name="Schneider S.L."/>
            <person name="Sharp S."/>
            <person name="Smith T.C."/>
            <person name="Stanton J.D."/>
            <person name="Ullery H.E."/>
            <person name="Wilson R.J."/>
            <person name="Serrano M.G."/>
            <person name="Buck G."/>
            <person name="Lee V."/>
            <person name="Wang Y."/>
            <person name="Carvalho R."/>
            <person name="Voegtly L."/>
            <person name="Shi R."/>
            <person name="Duckworth R."/>
            <person name="Johnson A."/>
            <person name="Loviza R."/>
            <person name="Walstead R."/>
            <person name="Shah Z."/>
            <person name="Kiflezghi M."/>
            <person name="Wade K."/>
            <person name="Ball S.L."/>
            <person name="Bradley K.W."/>
            <person name="Asai D.J."/>
            <person name="Bowman C.A."/>
            <person name="Russell D.A."/>
            <person name="Pope W.H."/>
            <person name="Jacobs-Sera D."/>
            <person name="Hendrix R.W."/>
            <person name="Hatfull G.F."/>
        </authorList>
    </citation>
    <scope>NUCLEOTIDE SEQUENCE [LARGE SCALE GENOMIC DNA]</scope>
    <source>
        <strain evidence="8 9">DSM 27648</strain>
    </source>
</reference>
<evidence type="ECO:0000313" key="8">
    <source>
        <dbReference type="EMBL" id="AKU98882.1"/>
    </source>
</evidence>
<dbReference type="PANTHER" id="PTHR20855">
    <property type="entry name" value="ADIPOR/PROGESTIN RECEPTOR-RELATED"/>
    <property type="match status" value="1"/>
</dbReference>
<feature type="transmembrane region" description="Helical" evidence="7">
    <location>
        <begin position="234"/>
        <end position="253"/>
    </location>
</feature>
<dbReference type="Pfam" id="PF03006">
    <property type="entry name" value="HlyIII"/>
    <property type="match status" value="1"/>
</dbReference>
<dbReference type="InterPro" id="IPR004254">
    <property type="entry name" value="AdipoR/HlyIII-related"/>
</dbReference>
<feature type="transmembrane region" description="Helical" evidence="7">
    <location>
        <begin position="174"/>
        <end position="192"/>
    </location>
</feature>
<feature type="region of interest" description="Disordered" evidence="6">
    <location>
        <begin position="1"/>
        <end position="53"/>
    </location>
</feature>
<feature type="transmembrane region" description="Helical" evidence="7">
    <location>
        <begin position="85"/>
        <end position="105"/>
    </location>
</feature>
<dbReference type="GO" id="GO:0046872">
    <property type="term" value="F:metal ion binding"/>
    <property type="evidence" value="ECO:0007669"/>
    <property type="project" value="UniProtKB-KW"/>
</dbReference>
<dbReference type="RefSeq" id="WP_146649981.1">
    <property type="nucleotide sequence ID" value="NZ_CP012333.1"/>
</dbReference>
<dbReference type="AlphaFoldDB" id="A0A0K1PZG1"/>
<evidence type="ECO:0000256" key="5">
    <source>
        <dbReference type="PIRSR" id="PIRSR604254-1"/>
    </source>
</evidence>
<feature type="compositionally biased region" description="Polar residues" evidence="6">
    <location>
        <begin position="13"/>
        <end position="22"/>
    </location>
</feature>
<keyword evidence="2 7" id="KW-0812">Transmembrane</keyword>
<keyword evidence="4 7" id="KW-0472">Membrane</keyword>
<dbReference type="PANTHER" id="PTHR20855:SF3">
    <property type="entry name" value="LD03007P"/>
    <property type="match status" value="1"/>
</dbReference>
<keyword evidence="5" id="KW-0479">Metal-binding</keyword>
<sequence length="260" mass="27611">MQTSAQAIERSGTEVTRTSNSGLGHAPHAPHAPHPSEAPPASSASGHTPPPVKPLLRGVSHQISFFVAVVATAVLVHGARSRESARAALVFGISLATLLGVSALYHRVNWSNVARMRMRRLDHAAIFLLIAGGYTPLFALVPSSAGGHGALTSIWAGSMIGVVKSIAWPKAPKWVSALVCVTLGWTVVGQVIDRMPVVGSTCVWLLVASGISYSLGALVYALKRPDPWPRTFGYHEIFHLIVVAASVCLFWHVTLVMRAV</sequence>
<evidence type="ECO:0000256" key="6">
    <source>
        <dbReference type="SAM" id="MobiDB-lite"/>
    </source>
</evidence>
<evidence type="ECO:0000256" key="3">
    <source>
        <dbReference type="ARBA" id="ARBA00022989"/>
    </source>
</evidence>
<evidence type="ECO:0000313" key="9">
    <source>
        <dbReference type="Proteomes" id="UP000064967"/>
    </source>
</evidence>
<feature type="transmembrane region" description="Helical" evidence="7">
    <location>
        <begin position="125"/>
        <end position="143"/>
    </location>
</feature>
<feature type="transmembrane region" description="Helical" evidence="7">
    <location>
        <begin position="198"/>
        <end position="222"/>
    </location>
</feature>
<dbReference type="PATRIC" id="fig|1391654.3.peg.5624"/>
<feature type="binding site" evidence="5">
    <location>
        <position position="235"/>
    </location>
    <ligand>
        <name>Zn(2+)</name>
        <dbReference type="ChEBI" id="CHEBI:29105"/>
    </ligand>
</feature>
<evidence type="ECO:0000256" key="2">
    <source>
        <dbReference type="ARBA" id="ARBA00022692"/>
    </source>
</evidence>
<accession>A0A0K1PZG1</accession>
<keyword evidence="5" id="KW-0862">Zinc</keyword>
<gene>
    <name evidence="8" type="ORF">AKJ09_05546</name>
</gene>
<dbReference type="KEGG" id="llu:AKJ09_05546"/>
<organism evidence="8 9">
    <name type="scientific">Labilithrix luteola</name>
    <dbReference type="NCBI Taxonomy" id="1391654"/>
    <lineage>
        <taxon>Bacteria</taxon>
        <taxon>Pseudomonadati</taxon>
        <taxon>Myxococcota</taxon>
        <taxon>Polyangia</taxon>
        <taxon>Polyangiales</taxon>
        <taxon>Labilitrichaceae</taxon>
        <taxon>Labilithrix</taxon>
    </lineage>
</organism>
<feature type="transmembrane region" description="Helical" evidence="7">
    <location>
        <begin position="63"/>
        <end position="79"/>
    </location>
</feature>
<evidence type="ECO:0000256" key="4">
    <source>
        <dbReference type="ARBA" id="ARBA00023136"/>
    </source>
</evidence>
<dbReference type="Proteomes" id="UP000064967">
    <property type="component" value="Chromosome"/>
</dbReference>
<dbReference type="STRING" id="1391654.AKJ09_05546"/>
<feature type="binding site" evidence="5">
    <location>
        <position position="106"/>
    </location>
    <ligand>
        <name>Zn(2+)</name>
        <dbReference type="ChEBI" id="CHEBI:29105"/>
    </ligand>
</feature>
<comment type="subcellular location">
    <subcellularLocation>
        <location evidence="1">Membrane</location>
        <topology evidence="1">Multi-pass membrane protein</topology>
    </subcellularLocation>
</comment>
<feature type="binding site" evidence="5">
    <location>
        <position position="239"/>
    </location>
    <ligand>
        <name>Zn(2+)</name>
        <dbReference type="ChEBI" id="CHEBI:29105"/>
    </ligand>
</feature>
<dbReference type="GO" id="GO:0016020">
    <property type="term" value="C:membrane"/>
    <property type="evidence" value="ECO:0007669"/>
    <property type="project" value="UniProtKB-SubCell"/>
</dbReference>
<dbReference type="OrthoDB" id="9813689at2"/>
<dbReference type="EMBL" id="CP012333">
    <property type="protein sequence ID" value="AKU98882.1"/>
    <property type="molecule type" value="Genomic_DNA"/>
</dbReference>